<accession>A0A1F7I9J9</accession>
<name>A0A1F7I9J9_9BACT</name>
<organism evidence="2 3">
    <name type="scientific">Candidatus Roizmanbacteria bacterium RIFCSPLOWO2_01_FULL_35_13</name>
    <dbReference type="NCBI Taxonomy" id="1802055"/>
    <lineage>
        <taxon>Bacteria</taxon>
        <taxon>Candidatus Roizmaniibacteriota</taxon>
    </lineage>
</organism>
<comment type="caution">
    <text evidence="2">The sequence shown here is derived from an EMBL/GenBank/DDBJ whole genome shotgun (WGS) entry which is preliminary data.</text>
</comment>
<reference evidence="2 3" key="1">
    <citation type="journal article" date="2016" name="Nat. Commun.">
        <title>Thousands of microbial genomes shed light on interconnected biogeochemical processes in an aquifer system.</title>
        <authorList>
            <person name="Anantharaman K."/>
            <person name="Brown C.T."/>
            <person name="Hug L.A."/>
            <person name="Sharon I."/>
            <person name="Castelle C.J."/>
            <person name="Probst A.J."/>
            <person name="Thomas B.C."/>
            <person name="Singh A."/>
            <person name="Wilkins M.J."/>
            <person name="Karaoz U."/>
            <person name="Brodie E.L."/>
            <person name="Williams K.H."/>
            <person name="Hubbard S.S."/>
            <person name="Banfield J.F."/>
        </authorList>
    </citation>
    <scope>NUCLEOTIDE SEQUENCE [LARGE SCALE GENOMIC DNA]</scope>
</reference>
<proteinExistence type="predicted"/>
<evidence type="ECO:0000313" key="2">
    <source>
        <dbReference type="EMBL" id="OGK40034.1"/>
    </source>
</evidence>
<evidence type="ECO:0000256" key="1">
    <source>
        <dbReference type="SAM" id="Phobius"/>
    </source>
</evidence>
<dbReference type="Proteomes" id="UP000179270">
    <property type="component" value="Unassembled WGS sequence"/>
</dbReference>
<evidence type="ECO:0000313" key="3">
    <source>
        <dbReference type="Proteomes" id="UP000179270"/>
    </source>
</evidence>
<feature type="transmembrane region" description="Helical" evidence="1">
    <location>
        <begin position="14"/>
        <end position="34"/>
    </location>
</feature>
<protein>
    <submittedName>
        <fullName evidence="2">Uncharacterized protein</fullName>
    </submittedName>
</protein>
<keyword evidence="1" id="KW-0472">Membrane</keyword>
<sequence>MNQNLFQRFLTSKVFPYVAGGLILLLIVLTFVSYRSKNQSISNGQNSGLSGLFKLSDLFGSQNRQVADVQQTIKDQLIVNQELANWEKKVAGRYPWRKKLPLTSDKYFIYFDLTKKSFIGRLYPDNDDLIEQIKADAIRILKKEKGIPLETFTVDWDVYPKSNL</sequence>
<dbReference type="STRING" id="1802055.A3A74_01970"/>
<keyword evidence="1" id="KW-1133">Transmembrane helix</keyword>
<keyword evidence="1" id="KW-0812">Transmembrane</keyword>
<dbReference type="AlphaFoldDB" id="A0A1F7I9J9"/>
<dbReference type="EMBL" id="MGAF01000038">
    <property type="protein sequence ID" value="OGK40034.1"/>
    <property type="molecule type" value="Genomic_DNA"/>
</dbReference>
<gene>
    <name evidence="2" type="ORF">A3A74_01970</name>
</gene>